<dbReference type="InterPro" id="IPR020908">
    <property type="entry name" value="UPF0738"/>
</dbReference>
<dbReference type="RefSeq" id="WP_132947763.1">
    <property type="nucleotide sequence ID" value="NZ_SLUL01000004.1"/>
</dbReference>
<reference evidence="2 3" key="1">
    <citation type="submission" date="2019-03" db="EMBL/GenBank/DDBJ databases">
        <title>Genomic Encyclopedia of Type Strains, Phase IV (KMG-IV): sequencing the most valuable type-strain genomes for metagenomic binning, comparative biology and taxonomic classification.</title>
        <authorList>
            <person name="Goeker M."/>
        </authorList>
    </citation>
    <scope>NUCLEOTIDE SEQUENCE [LARGE SCALE GENOMIC DNA]</scope>
    <source>
        <strain evidence="2 3">DSM 24979</strain>
    </source>
</reference>
<dbReference type="Pfam" id="PF19785">
    <property type="entry name" value="UPF0738"/>
    <property type="match status" value="1"/>
</dbReference>
<organism evidence="2 3">
    <name type="scientific">Thermolongibacillus altinsuensis</name>
    <dbReference type="NCBI Taxonomy" id="575256"/>
    <lineage>
        <taxon>Bacteria</taxon>
        <taxon>Bacillati</taxon>
        <taxon>Bacillota</taxon>
        <taxon>Bacilli</taxon>
        <taxon>Bacillales</taxon>
        <taxon>Anoxybacillaceae</taxon>
        <taxon>Thermolongibacillus</taxon>
    </lineage>
</organism>
<dbReference type="HAMAP" id="MF_01861">
    <property type="entry name" value="UPF0738"/>
    <property type="match status" value="1"/>
</dbReference>
<accession>A0A4R1QNB4</accession>
<proteinExistence type="inferred from homology"/>
<dbReference type="EMBL" id="SLUL01000004">
    <property type="protein sequence ID" value="TCL50999.1"/>
    <property type="molecule type" value="Genomic_DNA"/>
</dbReference>
<evidence type="ECO:0000313" key="2">
    <source>
        <dbReference type="EMBL" id="TCL50999.1"/>
    </source>
</evidence>
<dbReference type="AlphaFoldDB" id="A0A4R1QNB4"/>
<comment type="similarity">
    <text evidence="1">Belongs to the UPF0738 family.</text>
</comment>
<comment type="caution">
    <text evidence="2">The sequence shown here is derived from an EMBL/GenBank/DDBJ whole genome shotgun (WGS) entry which is preliminary data.</text>
</comment>
<name>A0A4R1QNB4_9BACL</name>
<dbReference type="Proteomes" id="UP000295658">
    <property type="component" value="Unassembled WGS sequence"/>
</dbReference>
<sequence>MQKKIYIDSVEKKEDGIYLIVQSHSFSLENAKAKRYMLVDSDHLSFIYIMEVGDEFVYVVMPQHVWPNLKEAMLTNIPVFLKSNEVVIELEGMKEELTYLIDNIKGNANYGDEMEKAVTEMFSV</sequence>
<protein>
    <recommendedName>
        <fullName evidence="1">UPF0738 protein EDD69_10449</fullName>
    </recommendedName>
</protein>
<evidence type="ECO:0000313" key="3">
    <source>
        <dbReference type="Proteomes" id="UP000295658"/>
    </source>
</evidence>
<evidence type="ECO:0000256" key="1">
    <source>
        <dbReference type="HAMAP-Rule" id="MF_01861"/>
    </source>
</evidence>
<keyword evidence="3" id="KW-1185">Reference proteome</keyword>
<dbReference type="OrthoDB" id="2966478at2"/>
<gene>
    <name evidence="2" type="ORF">EDD69_10449</name>
</gene>